<name>A0A5B0G2P9_9BURK</name>
<protein>
    <submittedName>
        <fullName evidence="1">Uncharacterized protein</fullName>
    </submittedName>
</protein>
<accession>A0A5B0G2P9</accession>
<gene>
    <name evidence="1" type="ORF">FVF58_48875</name>
</gene>
<dbReference type="AlphaFoldDB" id="A0A5B0G2P9"/>
<dbReference type="EMBL" id="VTUZ01000083">
    <property type="protein sequence ID" value="KAA0997522.1"/>
    <property type="molecule type" value="Genomic_DNA"/>
</dbReference>
<reference evidence="1 2" key="1">
    <citation type="submission" date="2019-08" db="EMBL/GenBank/DDBJ databases">
        <title>Paraburkholderia sp. DCY113.</title>
        <authorList>
            <person name="Kang J."/>
        </authorList>
    </citation>
    <scope>NUCLEOTIDE SEQUENCE [LARGE SCALE GENOMIC DNA]</scope>
    <source>
        <strain evidence="1 2">DCY113</strain>
    </source>
</reference>
<dbReference type="Proteomes" id="UP000325273">
    <property type="component" value="Unassembled WGS sequence"/>
</dbReference>
<sequence length="66" mass="7127">MGPFFISDRGERWHVVFDGESLGSYSSPMQAADDLASGLTSSLPNGVDTSTLGIPKDLSKWERVPI</sequence>
<evidence type="ECO:0000313" key="2">
    <source>
        <dbReference type="Proteomes" id="UP000325273"/>
    </source>
</evidence>
<comment type="caution">
    <text evidence="1">The sequence shown here is derived from an EMBL/GenBank/DDBJ whole genome shotgun (WGS) entry which is preliminary data.</text>
</comment>
<keyword evidence="2" id="KW-1185">Reference proteome</keyword>
<organism evidence="1 2">
    <name type="scientific">Paraburkholderia panacisoli</name>
    <dbReference type="NCBI Taxonomy" id="2603818"/>
    <lineage>
        <taxon>Bacteria</taxon>
        <taxon>Pseudomonadati</taxon>
        <taxon>Pseudomonadota</taxon>
        <taxon>Betaproteobacteria</taxon>
        <taxon>Burkholderiales</taxon>
        <taxon>Burkholderiaceae</taxon>
        <taxon>Paraburkholderia</taxon>
    </lineage>
</organism>
<proteinExistence type="predicted"/>
<evidence type="ECO:0000313" key="1">
    <source>
        <dbReference type="EMBL" id="KAA0997522.1"/>
    </source>
</evidence>